<dbReference type="SUPFAM" id="SSF55729">
    <property type="entry name" value="Acyl-CoA N-acyltransferases (Nat)"/>
    <property type="match status" value="1"/>
</dbReference>
<feature type="region of interest" description="Disordered" evidence="1">
    <location>
        <begin position="76"/>
        <end position="129"/>
    </location>
</feature>
<feature type="compositionally biased region" description="Basic and acidic residues" evidence="1">
    <location>
        <begin position="414"/>
        <end position="432"/>
    </location>
</feature>
<dbReference type="InterPro" id="IPR016181">
    <property type="entry name" value="Acyl_CoA_acyltransferase"/>
</dbReference>
<dbReference type="GO" id="GO:0004057">
    <property type="term" value="F:arginyl-tRNA--protein transferase activity"/>
    <property type="evidence" value="ECO:0007669"/>
    <property type="project" value="InterPro"/>
</dbReference>
<dbReference type="Pfam" id="PF04377">
    <property type="entry name" value="ATE_C"/>
    <property type="match status" value="1"/>
</dbReference>
<protein>
    <submittedName>
        <fullName evidence="3">Arginyl-tRNA--protein transferase 1</fullName>
    </submittedName>
</protein>
<proteinExistence type="predicted"/>
<dbReference type="InterPro" id="IPR007472">
    <property type="entry name" value="N-end_Aminoacyl_Trfase_C"/>
</dbReference>
<feature type="compositionally biased region" description="Polar residues" evidence="1">
    <location>
        <begin position="82"/>
        <end position="106"/>
    </location>
</feature>
<dbReference type="PANTHER" id="PTHR21367:SF1">
    <property type="entry name" value="ARGINYL-TRNA--PROTEIN TRANSFERASE 1"/>
    <property type="match status" value="1"/>
</dbReference>
<organism evidence="3 4">
    <name type="scientific">Entomortierella chlamydospora</name>
    <dbReference type="NCBI Taxonomy" id="101097"/>
    <lineage>
        <taxon>Eukaryota</taxon>
        <taxon>Fungi</taxon>
        <taxon>Fungi incertae sedis</taxon>
        <taxon>Mucoromycota</taxon>
        <taxon>Mortierellomycotina</taxon>
        <taxon>Mortierellomycetes</taxon>
        <taxon>Mortierellales</taxon>
        <taxon>Mortierellaceae</taxon>
        <taxon>Entomortierella</taxon>
    </lineage>
</organism>
<sequence length="513" mass="59216">MYQHVDQSLNNKPNPNSNNNNNNNNTDTNRNTKDSSIEDGDASEFQASKHQRQVVNRFNNYIQEGDENFEKDIVSRQEARKQSSNAENKSSEPETTAPSIEPTDTSALAEVPAPGKKQKPRKPPKNVAADLITRIRSSEYLLSPEITSWKHRLRIVLEPASFTEEKYKLYVKYQMEVHHEPESKCRVSGFNDFLVSSPITATKTVGWREDDPGFGSFHQNYYLDDKLIAVSVIDILPECVSAVYFFYDTDYSSLSLGKYSAQREIALAESLSAKPGYETVQYYYMGFYIFTCPKMAYKGQFHPSYLLDPETYNWIKYDKCKEIIKDQRYSAFENPSTMNPLFEAKMKSIINHKRGQPENDYDSEDYEDDIEDWESVDEEDEEDENSDDNSDKEEEEGGEGEGSEDQGKRKKKRLDTTDEERRKKAAEAAERQRKKEIEKAFVETLALPPPGCLNTKDITDEDVKSILCLVRQRVVPVTDTDMYKYQSGIKDFVKEFYSYFGKDGWDDLFIILH</sequence>
<dbReference type="InterPro" id="IPR030700">
    <property type="entry name" value="N-end_Aminoacyl_Trfase"/>
</dbReference>
<evidence type="ECO:0000259" key="2">
    <source>
        <dbReference type="Pfam" id="PF04377"/>
    </source>
</evidence>
<dbReference type="EMBL" id="JAAAID010000850">
    <property type="protein sequence ID" value="KAG0013412.1"/>
    <property type="molecule type" value="Genomic_DNA"/>
</dbReference>
<keyword evidence="3" id="KW-0808">Transferase</keyword>
<feature type="domain" description="N-end rule aminoacyl transferase C-terminal" evidence="2">
    <location>
        <begin position="165"/>
        <end position="308"/>
    </location>
</feature>
<dbReference type="Proteomes" id="UP000703661">
    <property type="component" value="Unassembled WGS sequence"/>
</dbReference>
<feature type="compositionally biased region" description="Acidic residues" evidence="1">
    <location>
        <begin position="373"/>
        <end position="404"/>
    </location>
</feature>
<dbReference type="PANTHER" id="PTHR21367">
    <property type="entry name" value="ARGININE-TRNA-PROTEIN TRANSFERASE 1"/>
    <property type="match status" value="1"/>
</dbReference>
<dbReference type="AlphaFoldDB" id="A0A9P6MTV9"/>
<keyword evidence="4" id="KW-1185">Reference proteome</keyword>
<feature type="region of interest" description="Disordered" evidence="1">
    <location>
        <begin position="1"/>
        <end position="51"/>
    </location>
</feature>
<accession>A0A9P6MTV9</accession>
<evidence type="ECO:0000256" key="1">
    <source>
        <dbReference type="SAM" id="MobiDB-lite"/>
    </source>
</evidence>
<feature type="compositionally biased region" description="Low complexity" evidence="1">
    <location>
        <begin position="10"/>
        <end position="29"/>
    </location>
</feature>
<reference evidence="3" key="1">
    <citation type="journal article" date="2020" name="Fungal Divers.">
        <title>Resolving the Mortierellaceae phylogeny through synthesis of multi-gene phylogenetics and phylogenomics.</title>
        <authorList>
            <person name="Vandepol N."/>
            <person name="Liber J."/>
            <person name="Desiro A."/>
            <person name="Na H."/>
            <person name="Kennedy M."/>
            <person name="Barry K."/>
            <person name="Grigoriev I.V."/>
            <person name="Miller A.N."/>
            <person name="O'Donnell K."/>
            <person name="Stajich J.E."/>
            <person name="Bonito G."/>
        </authorList>
    </citation>
    <scope>NUCLEOTIDE SEQUENCE</scope>
    <source>
        <strain evidence="3">NRRL 2769</strain>
    </source>
</reference>
<name>A0A9P6MTV9_9FUNG</name>
<comment type="caution">
    <text evidence="3">The sequence shown here is derived from an EMBL/GenBank/DDBJ whole genome shotgun (WGS) entry which is preliminary data.</text>
</comment>
<gene>
    <name evidence="3" type="primary">ATE1_2</name>
    <name evidence="3" type="ORF">BGZ80_011097</name>
</gene>
<dbReference type="GO" id="GO:0005737">
    <property type="term" value="C:cytoplasm"/>
    <property type="evidence" value="ECO:0007669"/>
    <property type="project" value="TreeGrafter"/>
</dbReference>
<evidence type="ECO:0000313" key="3">
    <source>
        <dbReference type="EMBL" id="KAG0013412.1"/>
    </source>
</evidence>
<feature type="region of interest" description="Disordered" evidence="1">
    <location>
        <begin position="373"/>
        <end position="432"/>
    </location>
</feature>
<evidence type="ECO:0000313" key="4">
    <source>
        <dbReference type="Proteomes" id="UP000703661"/>
    </source>
</evidence>